<dbReference type="PANTHER" id="PTHR43103:SF3">
    <property type="entry name" value="ADP-L-GLYCERO-D-MANNO-HEPTOSE-6-EPIMERASE"/>
    <property type="match status" value="1"/>
</dbReference>
<dbReference type="InterPro" id="IPR050005">
    <property type="entry name" value="DenD"/>
</dbReference>
<proteinExistence type="predicted"/>
<keyword evidence="1" id="KW-0521">NADP</keyword>
<dbReference type="CDD" id="cd05238">
    <property type="entry name" value="Gne_like_SDR_e"/>
    <property type="match status" value="1"/>
</dbReference>
<evidence type="ECO:0000256" key="2">
    <source>
        <dbReference type="ARBA" id="ARBA00023277"/>
    </source>
</evidence>
<reference evidence="5" key="1">
    <citation type="submission" date="2017-03" db="EMBL/GenBank/DDBJ databases">
        <authorList>
            <person name="Sharma R."/>
            <person name="Thines M."/>
        </authorList>
    </citation>
    <scope>NUCLEOTIDE SEQUENCE [LARGE SCALE GENOMIC DNA]</scope>
</reference>
<evidence type="ECO:0000313" key="5">
    <source>
        <dbReference type="Proteomes" id="UP000192927"/>
    </source>
</evidence>
<name>A0A1W5D3B3_9LECA</name>
<dbReference type="GO" id="GO:0016491">
    <property type="term" value="F:oxidoreductase activity"/>
    <property type="evidence" value="ECO:0007669"/>
    <property type="project" value="InterPro"/>
</dbReference>
<evidence type="ECO:0000256" key="1">
    <source>
        <dbReference type="ARBA" id="ARBA00022857"/>
    </source>
</evidence>
<dbReference type="SUPFAM" id="SSF51735">
    <property type="entry name" value="NAD(P)-binding Rossmann-fold domains"/>
    <property type="match status" value="1"/>
</dbReference>
<evidence type="ECO:0000259" key="3">
    <source>
        <dbReference type="Pfam" id="PF01370"/>
    </source>
</evidence>
<dbReference type="Gene3D" id="3.90.25.10">
    <property type="entry name" value="UDP-galactose 4-epimerase, domain 1"/>
    <property type="match status" value="1"/>
</dbReference>
<dbReference type="Gene3D" id="3.40.50.720">
    <property type="entry name" value="NAD(P)-binding Rossmann-like Domain"/>
    <property type="match status" value="1"/>
</dbReference>
<keyword evidence="2" id="KW-0119">Carbohydrate metabolism</keyword>
<organism evidence="4 5">
    <name type="scientific">Lasallia pustulata</name>
    <dbReference type="NCBI Taxonomy" id="136370"/>
    <lineage>
        <taxon>Eukaryota</taxon>
        <taxon>Fungi</taxon>
        <taxon>Dikarya</taxon>
        <taxon>Ascomycota</taxon>
        <taxon>Pezizomycotina</taxon>
        <taxon>Lecanoromycetes</taxon>
        <taxon>OSLEUM clade</taxon>
        <taxon>Umbilicariomycetidae</taxon>
        <taxon>Umbilicariales</taxon>
        <taxon>Umbilicariaceae</taxon>
        <taxon>Lasallia</taxon>
    </lineage>
</organism>
<evidence type="ECO:0000313" key="4">
    <source>
        <dbReference type="EMBL" id="SLM37442.1"/>
    </source>
</evidence>
<dbReference type="InterPro" id="IPR036291">
    <property type="entry name" value="NAD(P)-bd_dom_sf"/>
</dbReference>
<dbReference type="EMBL" id="FWEW01001609">
    <property type="protein sequence ID" value="SLM37442.1"/>
    <property type="molecule type" value="Genomic_DNA"/>
</dbReference>
<protein>
    <submittedName>
        <fullName evidence="4">NAD-dependent epimerase/dehydratase, N-terminal domain</fullName>
    </submittedName>
</protein>
<sequence>MNILVTGAGGFIGQALASSLLNDPQVSDLTLTDVFEPSLPSSSTSHKVKCIKADLTSLKTCESLFTDKLTVTYLLHGLMSGAAEANLELGLKVNIDSMRQILDILRRVNPGVKVVYPSSIAVYGPPEGNNKVVTEQTTPLPGSSYGAQKLVCETLLNDYSRLGLLDGRILRLPTVVVRPGAPSGAASSFASGIFREPLKGEKSVLPVSKELEMWICSPRTVVKNLVLARDIPKEKFPARTRVVNLPGLTVTVRQMLEALQKVGGEKALMLVEEKRDKAIEKIVETWSTRFDTSRAKILGFEDDGTFEDTLQAYIEDYGKKT</sequence>
<dbReference type="PANTHER" id="PTHR43103">
    <property type="entry name" value="NUCLEOSIDE-DIPHOSPHATE-SUGAR EPIMERASE"/>
    <property type="match status" value="1"/>
</dbReference>
<feature type="domain" description="NAD-dependent epimerase/dehydratase" evidence="3">
    <location>
        <begin position="3"/>
        <end position="203"/>
    </location>
</feature>
<dbReference type="Proteomes" id="UP000192927">
    <property type="component" value="Unassembled WGS sequence"/>
</dbReference>
<dbReference type="NCBIfam" id="NF043036">
    <property type="entry name" value="ErythonDh"/>
    <property type="match status" value="1"/>
</dbReference>
<dbReference type="InterPro" id="IPR001509">
    <property type="entry name" value="Epimerase_deHydtase"/>
</dbReference>
<dbReference type="Pfam" id="PF01370">
    <property type="entry name" value="Epimerase"/>
    <property type="match status" value="1"/>
</dbReference>
<dbReference type="AlphaFoldDB" id="A0A1W5D3B3"/>
<keyword evidence="5" id="KW-1185">Reference proteome</keyword>
<accession>A0A1W5D3B3</accession>